<evidence type="ECO:0000313" key="5">
    <source>
        <dbReference type="EMBL" id="PSW14611.1"/>
    </source>
</evidence>
<dbReference type="PANTHER" id="PTHR47894:SF1">
    <property type="entry name" value="HTH-TYPE TRANSCRIPTIONAL REGULATOR VQSM"/>
    <property type="match status" value="1"/>
</dbReference>
<evidence type="ECO:0000256" key="3">
    <source>
        <dbReference type="ARBA" id="ARBA00023163"/>
    </source>
</evidence>
<keyword evidence="1" id="KW-0805">Transcription regulation</keyword>
<accession>A0A2T3NHZ8</accession>
<evidence type="ECO:0000256" key="1">
    <source>
        <dbReference type="ARBA" id="ARBA00023015"/>
    </source>
</evidence>
<dbReference type="EMBL" id="PYMB01000002">
    <property type="protein sequence ID" value="PSW14611.1"/>
    <property type="molecule type" value="Genomic_DNA"/>
</dbReference>
<dbReference type="InterPro" id="IPR018060">
    <property type="entry name" value="HTH_AraC"/>
</dbReference>
<evidence type="ECO:0000313" key="6">
    <source>
        <dbReference type="Proteomes" id="UP000241346"/>
    </source>
</evidence>
<reference evidence="5 6" key="1">
    <citation type="submission" date="2018-03" db="EMBL/GenBank/DDBJ databases">
        <title>Whole genome sequencing of Histamine producing bacteria.</title>
        <authorList>
            <person name="Butler K."/>
        </authorList>
    </citation>
    <scope>NUCLEOTIDE SEQUENCE [LARGE SCALE GENOMIC DNA]</scope>
    <source>
        <strain evidence="5 6">DSM 19138</strain>
    </source>
</reference>
<dbReference type="InterPro" id="IPR009057">
    <property type="entry name" value="Homeodomain-like_sf"/>
</dbReference>
<keyword evidence="3" id="KW-0804">Transcription</keyword>
<dbReference type="PANTHER" id="PTHR47894">
    <property type="entry name" value="HTH-TYPE TRANSCRIPTIONAL REGULATOR GADX"/>
    <property type="match status" value="1"/>
</dbReference>
<dbReference type="GO" id="GO:0000976">
    <property type="term" value="F:transcription cis-regulatory region binding"/>
    <property type="evidence" value="ECO:0007669"/>
    <property type="project" value="TreeGrafter"/>
</dbReference>
<dbReference type="Gene3D" id="1.10.10.60">
    <property type="entry name" value="Homeodomain-like"/>
    <property type="match status" value="1"/>
</dbReference>
<comment type="caution">
    <text evidence="5">The sequence shown here is derived from an EMBL/GenBank/DDBJ whole genome shotgun (WGS) entry which is preliminary data.</text>
</comment>
<dbReference type="GO" id="GO:0005829">
    <property type="term" value="C:cytosol"/>
    <property type="evidence" value="ECO:0007669"/>
    <property type="project" value="TreeGrafter"/>
</dbReference>
<gene>
    <name evidence="5" type="ORF">C9J01_09315</name>
</gene>
<protein>
    <recommendedName>
        <fullName evidence="4">HTH araC/xylS-type domain-containing protein</fullName>
    </recommendedName>
</protein>
<evidence type="ECO:0000259" key="4">
    <source>
        <dbReference type="PROSITE" id="PS01124"/>
    </source>
</evidence>
<dbReference type="SMART" id="SM00342">
    <property type="entry name" value="HTH_ARAC"/>
    <property type="match status" value="1"/>
</dbReference>
<dbReference type="AlphaFoldDB" id="A0A2T3NHZ8"/>
<dbReference type="SUPFAM" id="SSF46689">
    <property type="entry name" value="Homeodomain-like"/>
    <property type="match status" value="1"/>
</dbReference>
<sequence>MLSIEWLASLFVITRRTLHRYLQEHNCNFREVKEAARYKIAREVLTKTSDSIETIAFNLGYSDIANFNRAFKSWSGVTAVAFRRKNKSE</sequence>
<keyword evidence="2" id="KW-0238">DNA-binding</keyword>
<name>A0A2T3NHZ8_9GAMM</name>
<organism evidence="5 6">
    <name type="scientific">Photobacterium rosenbergii</name>
    <dbReference type="NCBI Taxonomy" id="294936"/>
    <lineage>
        <taxon>Bacteria</taxon>
        <taxon>Pseudomonadati</taxon>
        <taxon>Pseudomonadota</taxon>
        <taxon>Gammaproteobacteria</taxon>
        <taxon>Vibrionales</taxon>
        <taxon>Vibrionaceae</taxon>
        <taxon>Photobacterium</taxon>
    </lineage>
</organism>
<dbReference type="GO" id="GO:0003700">
    <property type="term" value="F:DNA-binding transcription factor activity"/>
    <property type="evidence" value="ECO:0007669"/>
    <property type="project" value="InterPro"/>
</dbReference>
<dbReference type="Pfam" id="PF12833">
    <property type="entry name" value="HTH_18"/>
    <property type="match status" value="1"/>
</dbReference>
<feature type="domain" description="HTH araC/xylS-type" evidence="4">
    <location>
        <begin position="1"/>
        <end position="85"/>
    </location>
</feature>
<evidence type="ECO:0000256" key="2">
    <source>
        <dbReference type="ARBA" id="ARBA00023125"/>
    </source>
</evidence>
<dbReference type="Proteomes" id="UP000241346">
    <property type="component" value="Unassembled WGS sequence"/>
</dbReference>
<proteinExistence type="predicted"/>
<dbReference type="RefSeq" id="WP_107297850.1">
    <property type="nucleotide sequence ID" value="NZ_PYMB01000002.1"/>
</dbReference>
<dbReference type="PROSITE" id="PS01124">
    <property type="entry name" value="HTH_ARAC_FAMILY_2"/>
    <property type="match status" value="1"/>
</dbReference>